<protein>
    <submittedName>
        <fullName evidence="1">Uncharacterized protein</fullName>
    </submittedName>
</protein>
<reference evidence="1" key="1">
    <citation type="submission" date="2024-01" db="EMBL/GenBank/DDBJ databases">
        <authorList>
            <person name="Webb A."/>
        </authorList>
    </citation>
    <scope>NUCLEOTIDE SEQUENCE</scope>
    <source>
        <strain evidence="1">Pm1</strain>
    </source>
</reference>
<dbReference type="Proteomes" id="UP001162060">
    <property type="component" value="Unassembled WGS sequence"/>
</dbReference>
<proteinExistence type="predicted"/>
<dbReference type="EMBL" id="CAKLBY020000302">
    <property type="protein sequence ID" value="CAK7943372.1"/>
    <property type="molecule type" value="Genomic_DNA"/>
</dbReference>
<organism evidence="1 2">
    <name type="scientific">Peronospora matthiolae</name>
    <dbReference type="NCBI Taxonomy" id="2874970"/>
    <lineage>
        <taxon>Eukaryota</taxon>
        <taxon>Sar</taxon>
        <taxon>Stramenopiles</taxon>
        <taxon>Oomycota</taxon>
        <taxon>Peronosporomycetes</taxon>
        <taxon>Peronosporales</taxon>
        <taxon>Peronosporaceae</taxon>
        <taxon>Peronospora</taxon>
    </lineage>
</organism>
<sequence length="46" mass="5425">MNERERAIELRLDRVRAGKCRHLAEAQSEPVGRVWQNPRVRRGLSK</sequence>
<evidence type="ECO:0000313" key="1">
    <source>
        <dbReference type="EMBL" id="CAK7943372.1"/>
    </source>
</evidence>
<accession>A0AAV1VAX9</accession>
<evidence type="ECO:0000313" key="2">
    <source>
        <dbReference type="Proteomes" id="UP001162060"/>
    </source>
</evidence>
<name>A0AAV1VAX9_9STRA</name>
<dbReference type="AlphaFoldDB" id="A0AAV1VAX9"/>
<comment type="caution">
    <text evidence="1">The sequence shown here is derived from an EMBL/GenBank/DDBJ whole genome shotgun (WGS) entry which is preliminary data.</text>
</comment>
<gene>
    <name evidence="1" type="ORF">PM001_LOCUS28522</name>
</gene>